<feature type="signal peptide" evidence="2">
    <location>
        <begin position="1"/>
        <end position="21"/>
    </location>
</feature>
<feature type="chain" id="PRO_5026708936" description="Transmembrane protein" evidence="2">
    <location>
        <begin position="22"/>
        <end position="207"/>
    </location>
</feature>
<evidence type="ECO:0000256" key="1">
    <source>
        <dbReference type="ARBA" id="ARBA00022729"/>
    </source>
</evidence>
<organism evidence="3">
    <name type="scientific">uncultured Ramlibacter sp</name>
    <dbReference type="NCBI Taxonomy" id="260755"/>
    <lineage>
        <taxon>Bacteria</taxon>
        <taxon>Pseudomonadati</taxon>
        <taxon>Pseudomonadota</taxon>
        <taxon>Betaproteobacteria</taxon>
        <taxon>Burkholderiales</taxon>
        <taxon>Comamonadaceae</taxon>
        <taxon>Ramlibacter</taxon>
        <taxon>environmental samples</taxon>
    </lineage>
</organism>
<dbReference type="InterPro" id="IPR029046">
    <property type="entry name" value="LolA/LolB/LppX"/>
</dbReference>
<gene>
    <name evidence="3" type="ORF">AVDCRST_MAG51-1552</name>
</gene>
<name>A0A6J4PFT8_9BURK</name>
<reference evidence="3" key="1">
    <citation type="submission" date="2020-02" db="EMBL/GenBank/DDBJ databases">
        <authorList>
            <person name="Meier V. D."/>
        </authorList>
    </citation>
    <scope>NUCLEOTIDE SEQUENCE</scope>
    <source>
        <strain evidence="3">AVDCRST_MAG51</strain>
    </source>
</reference>
<sequence length="207" mass="22725">MSSRRVFCVAAAALVPARLWAQSASALLADVRARLATEPVVRGSFEQRKTVQGFRNPLLSTGDFVVSRQRGVLWRTVSPFASTLVVTPDRVVSRQADGTLARRLNANDEPAVRAVSETLFAVMSADLAALAQRFRIDGELVGAEGWRLQLLPREPALARWLQRADLEGDRHLRVVRLQEGGGDSTQIRLAGHSTARALTAEEEARFE</sequence>
<protein>
    <recommendedName>
        <fullName evidence="4">Transmembrane protein</fullName>
    </recommendedName>
</protein>
<evidence type="ECO:0000313" key="3">
    <source>
        <dbReference type="EMBL" id="CAA9413320.1"/>
    </source>
</evidence>
<dbReference type="Pfam" id="PF19574">
    <property type="entry name" value="LolA_3"/>
    <property type="match status" value="1"/>
</dbReference>
<dbReference type="EMBL" id="CADCUX010000330">
    <property type="protein sequence ID" value="CAA9413320.1"/>
    <property type="molecule type" value="Genomic_DNA"/>
</dbReference>
<evidence type="ECO:0000256" key="2">
    <source>
        <dbReference type="SAM" id="SignalP"/>
    </source>
</evidence>
<dbReference type="AlphaFoldDB" id="A0A6J4PFT8"/>
<dbReference type="SUPFAM" id="SSF89392">
    <property type="entry name" value="Prokaryotic lipoproteins and lipoprotein localization factors"/>
    <property type="match status" value="1"/>
</dbReference>
<dbReference type="CDD" id="cd16325">
    <property type="entry name" value="LolA"/>
    <property type="match status" value="1"/>
</dbReference>
<dbReference type="Gene3D" id="2.50.20.10">
    <property type="entry name" value="Lipoprotein localisation LolA/LolB/LppX"/>
    <property type="match status" value="1"/>
</dbReference>
<proteinExistence type="predicted"/>
<evidence type="ECO:0008006" key="4">
    <source>
        <dbReference type="Google" id="ProtNLM"/>
    </source>
</evidence>
<accession>A0A6J4PFT8</accession>
<dbReference type="InterPro" id="IPR004564">
    <property type="entry name" value="OM_lipoprot_carrier_LolA-like"/>
</dbReference>
<keyword evidence="1 2" id="KW-0732">Signal</keyword>